<evidence type="ECO:0000256" key="4">
    <source>
        <dbReference type="SAM" id="Phobius"/>
    </source>
</evidence>
<sequence length="591" mass="68331">MKIKKNHIKELTIFFSLFLSLSLISADTAPIFFDITIISPNTCPARNQWEPLLDQILPQIGINVTHEYVHWGFISERTWNYPVGEEGYEDHIPSYEKGGYDILTIGWGWDFDWDPTGLFDSASIVPNGDNLYQYNSSEFDNTLEEYLSEFELSKRIEKAKELQSILYNDLPAITVFYPREKSFYLPGVSNVDFELLYQSIPRTEYWKNSEKNNITYMTYYDFNSPNLFLKDNYIEEIMGNIIFYGLFERAQNTHLYEPVIAQNYSISEDKKTIIVDINPDAYFSNGDPVTAYDVDFSYELFMTPGVRDDPYSYYDTYDLLTTYFENNDSIKAIDDNTVQLEFKKPYVFWQDLLSIDIVNKKLFEEYIEDNGYNFDTNNQSLFIGAGPFTLNVTEDYDLENQTVTFHKNEYWKLTETVELDSIIFLCEIGTNDATDKIENKEIDIADTLFRFLDILENNTEWESTEIRTGTQTELTINMRHPILGTGELTPLGTAEAANNIRRAISHSINREQLIEEVLDGIGKPGVVPYPELCIGFDTSLSPYSYNITLAKSLMEEAGYSFEQTTPEETAYPVAFILSLLGITIIFSKRSR</sequence>
<keyword evidence="3" id="KW-0732">Signal</keyword>
<protein>
    <submittedName>
        <fullName evidence="6">ABC transporter substrate-binding protein</fullName>
    </submittedName>
</protein>
<evidence type="ECO:0000313" key="6">
    <source>
        <dbReference type="EMBL" id="UJG44235.1"/>
    </source>
</evidence>
<keyword evidence="4" id="KW-0812">Transmembrane</keyword>
<evidence type="ECO:0000256" key="1">
    <source>
        <dbReference type="ARBA" id="ARBA00005695"/>
    </source>
</evidence>
<dbReference type="Pfam" id="PF00496">
    <property type="entry name" value="SBP_bac_5"/>
    <property type="match status" value="1"/>
</dbReference>
<evidence type="ECO:0000256" key="2">
    <source>
        <dbReference type="ARBA" id="ARBA00022448"/>
    </source>
</evidence>
<dbReference type="GO" id="GO:0015833">
    <property type="term" value="P:peptide transport"/>
    <property type="evidence" value="ECO:0007669"/>
    <property type="project" value="TreeGrafter"/>
</dbReference>
<dbReference type="CDD" id="cd00995">
    <property type="entry name" value="PBP2_NikA_DppA_OppA_like"/>
    <property type="match status" value="1"/>
</dbReference>
<proteinExistence type="inferred from homology"/>
<dbReference type="Gene3D" id="3.10.105.10">
    <property type="entry name" value="Dipeptide-binding Protein, Domain 3"/>
    <property type="match status" value="2"/>
</dbReference>
<dbReference type="PANTHER" id="PTHR30290:SF9">
    <property type="entry name" value="OLIGOPEPTIDE-BINDING PROTEIN APPA"/>
    <property type="match status" value="1"/>
</dbReference>
<keyword evidence="4" id="KW-0472">Membrane</keyword>
<feature type="transmembrane region" description="Helical" evidence="4">
    <location>
        <begin position="569"/>
        <end position="587"/>
    </location>
</feature>
<dbReference type="AlphaFoldDB" id="A0A9Y1BSG3"/>
<accession>A0A9Y1BSG3</accession>
<keyword evidence="4" id="KW-1133">Transmembrane helix</keyword>
<dbReference type="InterPro" id="IPR000914">
    <property type="entry name" value="SBP_5_dom"/>
</dbReference>
<dbReference type="Gene3D" id="3.40.190.10">
    <property type="entry name" value="Periplasmic binding protein-like II"/>
    <property type="match status" value="1"/>
</dbReference>
<feature type="domain" description="Solute-binding protein family 5" evidence="5">
    <location>
        <begin position="257"/>
        <end position="560"/>
    </location>
</feature>
<dbReference type="Gene3D" id="3.90.76.10">
    <property type="entry name" value="Dipeptide-binding Protein, Domain 1"/>
    <property type="match status" value="1"/>
</dbReference>
<keyword evidence="2" id="KW-0813">Transport</keyword>
<dbReference type="EMBL" id="CP084167">
    <property type="protein sequence ID" value="UJG44235.1"/>
    <property type="molecule type" value="Genomic_DNA"/>
</dbReference>
<dbReference type="GO" id="GO:1904680">
    <property type="term" value="F:peptide transmembrane transporter activity"/>
    <property type="evidence" value="ECO:0007669"/>
    <property type="project" value="TreeGrafter"/>
</dbReference>
<evidence type="ECO:0000259" key="5">
    <source>
        <dbReference type="Pfam" id="PF00496"/>
    </source>
</evidence>
<dbReference type="PANTHER" id="PTHR30290">
    <property type="entry name" value="PERIPLASMIC BINDING COMPONENT OF ABC TRANSPORTER"/>
    <property type="match status" value="1"/>
</dbReference>
<gene>
    <name evidence="6" type="ORF">K9W46_03405</name>
</gene>
<comment type="similarity">
    <text evidence="1">Belongs to the bacterial solute-binding protein 5 family.</text>
</comment>
<name>A0A9Y1BSG3_9ARCH</name>
<dbReference type="InterPro" id="IPR039424">
    <property type="entry name" value="SBP_5"/>
</dbReference>
<evidence type="ECO:0000256" key="3">
    <source>
        <dbReference type="ARBA" id="ARBA00022729"/>
    </source>
</evidence>
<dbReference type="Proteomes" id="UP001200513">
    <property type="component" value="Chromosome"/>
</dbReference>
<dbReference type="SUPFAM" id="SSF53850">
    <property type="entry name" value="Periplasmic binding protein-like II"/>
    <property type="match status" value="2"/>
</dbReference>
<reference evidence="6" key="1">
    <citation type="journal article" date="2022" name="Nat. Microbiol.">
        <title>Unique mobile elements and scalable gene flow at the prokaryote-eukaryote boundary revealed by circularized Asgard archaea genomes.</title>
        <authorList>
            <person name="Wu F."/>
            <person name="Speth D.R."/>
            <person name="Philosof A."/>
            <person name="Cremiere A."/>
            <person name="Narayanan A."/>
            <person name="Barco R.A."/>
            <person name="Connon S.A."/>
            <person name="Amend J.P."/>
            <person name="Antoshechkin I.A."/>
            <person name="Orphan V.J."/>
        </authorList>
    </citation>
    <scope>NUCLEOTIDE SEQUENCE</scope>
    <source>
        <strain evidence="6">PR6</strain>
    </source>
</reference>
<organism evidence="6">
    <name type="scientific">Candidatus Heimdallarchaeum endolithica</name>
    <dbReference type="NCBI Taxonomy" id="2876572"/>
    <lineage>
        <taxon>Archaea</taxon>
        <taxon>Promethearchaeati</taxon>
        <taxon>Candidatus Heimdallarchaeota</taxon>
        <taxon>Candidatus Heimdallarchaeia (ex Rinke et al. 2021) (nom. nud.)</taxon>
        <taxon>Candidatus Heimdallarchaeales</taxon>
        <taxon>Candidatus Heimdallarchaeaceae</taxon>
        <taxon>Candidatus Heimdallarchaeum</taxon>
    </lineage>
</organism>